<evidence type="ECO:0000313" key="4">
    <source>
        <dbReference type="Proteomes" id="UP000343317"/>
    </source>
</evidence>
<dbReference type="PROSITE" id="PS50943">
    <property type="entry name" value="HTH_CROC1"/>
    <property type="match status" value="1"/>
</dbReference>
<organism evidence="3 4">
    <name type="scientific">Pandoraea horticolens</name>
    <dbReference type="NCBI Taxonomy" id="2508298"/>
    <lineage>
        <taxon>Bacteria</taxon>
        <taxon>Pseudomonadati</taxon>
        <taxon>Pseudomonadota</taxon>
        <taxon>Betaproteobacteria</taxon>
        <taxon>Burkholderiales</taxon>
        <taxon>Burkholderiaceae</taxon>
        <taxon>Pandoraea</taxon>
    </lineage>
</organism>
<dbReference type="EMBL" id="CABPSM010000007">
    <property type="protein sequence ID" value="VVE14315.1"/>
    <property type="molecule type" value="Genomic_DNA"/>
</dbReference>
<dbReference type="SUPFAM" id="SSF51182">
    <property type="entry name" value="RmlC-like cupins"/>
    <property type="match status" value="1"/>
</dbReference>
<keyword evidence="1" id="KW-0238">DNA-binding</keyword>
<dbReference type="CDD" id="cd02209">
    <property type="entry name" value="cupin_XRE_C"/>
    <property type="match status" value="1"/>
</dbReference>
<dbReference type="Gene3D" id="2.60.120.10">
    <property type="entry name" value="Jelly Rolls"/>
    <property type="match status" value="1"/>
</dbReference>
<dbReference type="InterPro" id="IPR013096">
    <property type="entry name" value="Cupin_2"/>
</dbReference>
<dbReference type="AlphaFoldDB" id="A0A5E4VTR0"/>
<dbReference type="CDD" id="cd00093">
    <property type="entry name" value="HTH_XRE"/>
    <property type="match status" value="1"/>
</dbReference>
<dbReference type="InterPro" id="IPR050807">
    <property type="entry name" value="TransReg_Diox_bact_type"/>
</dbReference>
<dbReference type="PANTHER" id="PTHR46797">
    <property type="entry name" value="HTH-TYPE TRANSCRIPTIONAL REGULATOR"/>
    <property type="match status" value="1"/>
</dbReference>
<dbReference type="Proteomes" id="UP000343317">
    <property type="component" value="Unassembled WGS sequence"/>
</dbReference>
<dbReference type="Pfam" id="PF07883">
    <property type="entry name" value="Cupin_2"/>
    <property type="match status" value="1"/>
</dbReference>
<name>A0A5E4VTR0_9BURK</name>
<dbReference type="GO" id="GO:0003677">
    <property type="term" value="F:DNA binding"/>
    <property type="evidence" value="ECO:0007669"/>
    <property type="project" value="UniProtKB-KW"/>
</dbReference>
<protein>
    <submittedName>
        <fullName evidence="3">Transcriptional regulator</fullName>
    </submittedName>
</protein>
<dbReference type="GO" id="GO:0003700">
    <property type="term" value="F:DNA-binding transcription factor activity"/>
    <property type="evidence" value="ECO:0007669"/>
    <property type="project" value="TreeGrafter"/>
</dbReference>
<accession>A0A5E4VTR0</accession>
<dbReference type="InterPro" id="IPR011051">
    <property type="entry name" value="RmlC_Cupin_sf"/>
</dbReference>
<dbReference type="InterPro" id="IPR010982">
    <property type="entry name" value="Lambda_DNA-bd_dom_sf"/>
</dbReference>
<reference evidence="3 4" key="1">
    <citation type="submission" date="2019-08" db="EMBL/GenBank/DDBJ databases">
        <authorList>
            <person name="Peeters C."/>
        </authorList>
    </citation>
    <scope>NUCLEOTIDE SEQUENCE [LARGE SCALE GENOMIC DNA]</scope>
    <source>
        <strain evidence="3 4">LMG 31112</strain>
    </source>
</reference>
<dbReference type="InterPro" id="IPR001387">
    <property type="entry name" value="Cro/C1-type_HTH"/>
</dbReference>
<dbReference type="PANTHER" id="PTHR46797:SF20">
    <property type="entry name" value="BLR4304 PROTEIN"/>
    <property type="match status" value="1"/>
</dbReference>
<evidence type="ECO:0000256" key="1">
    <source>
        <dbReference type="ARBA" id="ARBA00023125"/>
    </source>
</evidence>
<keyword evidence="4" id="KW-1185">Reference proteome</keyword>
<feature type="domain" description="HTH cro/C1-type" evidence="2">
    <location>
        <begin position="13"/>
        <end position="67"/>
    </location>
</feature>
<dbReference type="Gene3D" id="1.10.260.40">
    <property type="entry name" value="lambda repressor-like DNA-binding domains"/>
    <property type="match status" value="1"/>
</dbReference>
<gene>
    <name evidence="3" type="ORF">PHO31112_02791</name>
</gene>
<sequence length="212" mass="22978">MQTAPDNNPGNALRALRKKLKLTLQDASERTGLPISTFSKLEMGKMSLSFERLSAISTGLGIDFSELVSMLADGSQAKAKPAGLGRRVIQRLGDGLPINSSSYGYVYLAVELLQKKLVPMVGEIYATTMDEFLSEFGDLQRHPGEEFMYVLEGEMELHTDLYTPARLKAGDSVYLDSMMGHAYLKASEGPCKVLCVCTNEHTGGGLGLPAIP</sequence>
<proteinExistence type="predicted"/>
<dbReference type="InterPro" id="IPR014710">
    <property type="entry name" value="RmlC-like_jellyroll"/>
</dbReference>
<dbReference type="Pfam" id="PF01381">
    <property type="entry name" value="HTH_3"/>
    <property type="match status" value="1"/>
</dbReference>
<evidence type="ECO:0000259" key="2">
    <source>
        <dbReference type="PROSITE" id="PS50943"/>
    </source>
</evidence>
<evidence type="ECO:0000313" key="3">
    <source>
        <dbReference type="EMBL" id="VVE14315.1"/>
    </source>
</evidence>
<dbReference type="SUPFAM" id="SSF47413">
    <property type="entry name" value="lambda repressor-like DNA-binding domains"/>
    <property type="match status" value="1"/>
</dbReference>
<dbReference type="GO" id="GO:0005829">
    <property type="term" value="C:cytosol"/>
    <property type="evidence" value="ECO:0007669"/>
    <property type="project" value="TreeGrafter"/>
</dbReference>
<dbReference type="SMART" id="SM00530">
    <property type="entry name" value="HTH_XRE"/>
    <property type="match status" value="1"/>
</dbReference>